<proteinExistence type="predicted"/>
<dbReference type="Proteomes" id="UP000524450">
    <property type="component" value="Unassembled WGS sequence"/>
</dbReference>
<dbReference type="EMBL" id="JACIFZ010000005">
    <property type="protein sequence ID" value="MBB4223718.1"/>
    <property type="molecule type" value="Genomic_DNA"/>
</dbReference>
<feature type="region of interest" description="Disordered" evidence="1">
    <location>
        <begin position="259"/>
        <end position="283"/>
    </location>
</feature>
<evidence type="ECO:0000256" key="1">
    <source>
        <dbReference type="SAM" id="MobiDB-lite"/>
    </source>
</evidence>
<accession>A0A840G4B7</accession>
<dbReference type="Gene3D" id="1.20.5.2050">
    <property type="match status" value="2"/>
</dbReference>
<sequence length="283" mass="30910">MPKGIPNPAAMYGIYLRSWGYEVSIVRNGKRYFQQFGRASYGGDAQALRQAQEWRDGVVRSVPPVPRRTRAEKLRVNNTTGVSGVFCQVAPGGKVRAWVAKTYIGQDEILRTDFPVNTVGESAQALAIEERARQLERMDGLAKLHPAEESIRTSPPSAPAGLLAPKRSKSEIRRSTNSSGVSGVHFKAPNPGHPGYWLAITYTAGRGSVSKAFSIKEHGPEKAKQLAIEERQRQLEEKLAFLQQDSSVAARTPPLSIPFLLDQPSQASSLQHGMTAGGTRPPQ</sequence>
<evidence type="ECO:0008006" key="4">
    <source>
        <dbReference type="Google" id="ProtNLM"/>
    </source>
</evidence>
<organism evidence="2 3">
    <name type="scientific">Variovorax guangxiensis</name>
    <dbReference type="NCBI Taxonomy" id="1775474"/>
    <lineage>
        <taxon>Bacteria</taxon>
        <taxon>Pseudomonadati</taxon>
        <taxon>Pseudomonadota</taxon>
        <taxon>Betaproteobacteria</taxon>
        <taxon>Burkholderiales</taxon>
        <taxon>Comamonadaceae</taxon>
        <taxon>Variovorax</taxon>
    </lineage>
</organism>
<gene>
    <name evidence="2" type="ORF">GGD71_004504</name>
</gene>
<evidence type="ECO:0000313" key="3">
    <source>
        <dbReference type="Proteomes" id="UP000524450"/>
    </source>
</evidence>
<name>A0A840G4B7_9BURK</name>
<evidence type="ECO:0000313" key="2">
    <source>
        <dbReference type="EMBL" id="MBB4223718.1"/>
    </source>
</evidence>
<comment type="caution">
    <text evidence="2">The sequence shown here is derived from an EMBL/GenBank/DDBJ whole genome shotgun (WGS) entry which is preliminary data.</text>
</comment>
<dbReference type="RefSeq" id="WP_260319381.1">
    <property type="nucleotide sequence ID" value="NZ_JACIFZ010000005.1"/>
</dbReference>
<reference evidence="2 3" key="1">
    <citation type="submission" date="2020-08" db="EMBL/GenBank/DDBJ databases">
        <title>Genomic Encyclopedia of Type Strains, Phase IV (KMG-V): Genome sequencing to study the core and pangenomes of soil and plant-associated prokaryotes.</title>
        <authorList>
            <person name="Whitman W."/>
        </authorList>
    </citation>
    <scope>NUCLEOTIDE SEQUENCE [LARGE SCALE GENOMIC DNA]</scope>
    <source>
        <strain evidence="2 3">34/80</strain>
    </source>
</reference>
<feature type="compositionally biased region" description="Polar residues" evidence="1">
    <location>
        <begin position="263"/>
        <end position="272"/>
    </location>
</feature>
<dbReference type="AlphaFoldDB" id="A0A840G4B7"/>
<protein>
    <recommendedName>
        <fullName evidence="4">AP2 domain-containing protein</fullName>
    </recommendedName>
</protein>
<feature type="region of interest" description="Disordered" evidence="1">
    <location>
        <begin position="147"/>
        <end position="187"/>
    </location>
</feature>